<keyword evidence="15" id="KW-0175">Coiled coil</keyword>
<feature type="compositionally biased region" description="Polar residues" evidence="16">
    <location>
        <begin position="532"/>
        <end position="541"/>
    </location>
</feature>
<keyword evidence="6 17" id="KW-0812">Transmembrane</keyword>
<feature type="region of interest" description="Disordered" evidence="16">
    <location>
        <begin position="50"/>
        <end position="89"/>
    </location>
</feature>
<evidence type="ECO:0000256" key="9">
    <source>
        <dbReference type="ARBA" id="ARBA00022989"/>
    </source>
</evidence>
<dbReference type="InterPro" id="IPR003034">
    <property type="entry name" value="SAP_dom"/>
</dbReference>
<organism evidence="24">
    <name type="scientific">Drosophila simulans</name>
    <name type="common">Fruit fly</name>
    <dbReference type="NCBI Taxonomy" id="7240"/>
    <lineage>
        <taxon>Eukaryota</taxon>
        <taxon>Metazoa</taxon>
        <taxon>Ecdysozoa</taxon>
        <taxon>Arthropoda</taxon>
        <taxon>Hexapoda</taxon>
        <taxon>Insecta</taxon>
        <taxon>Pterygota</taxon>
        <taxon>Neoptera</taxon>
        <taxon>Endopterygota</taxon>
        <taxon>Diptera</taxon>
        <taxon>Brachycera</taxon>
        <taxon>Muscomorpha</taxon>
        <taxon>Ephydroidea</taxon>
        <taxon>Drosophilidae</taxon>
        <taxon>Drosophila</taxon>
        <taxon>Sophophora</taxon>
    </lineage>
</organism>
<dbReference type="Pfam" id="PF04678">
    <property type="entry name" value="MCU"/>
    <property type="match status" value="1"/>
</dbReference>
<evidence type="ECO:0000313" key="20">
    <source>
        <dbReference type="EMBL" id="KMY97935.1"/>
    </source>
</evidence>
<evidence type="ECO:0000256" key="15">
    <source>
        <dbReference type="SAM" id="Coils"/>
    </source>
</evidence>
<keyword evidence="8" id="KW-0106">Calcium</keyword>
<feature type="transmembrane region" description="Helical" evidence="17">
    <location>
        <begin position="451"/>
        <end position="469"/>
    </location>
</feature>
<feature type="compositionally biased region" description="Basic and acidic residues" evidence="16">
    <location>
        <begin position="77"/>
        <end position="89"/>
    </location>
</feature>
<evidence type="ECO:0000256" key="7">
    <source>
        <dbReference type="ARBA" id="ARBA00022792"/>
    </source>
</evidence>
<feature type="region of interest" description="Disordered" evidence="16">
    <location>
        <begin position="531"/>
        <end position="550"/>
    </location>
</feature>
<evidence type="ECO:0000256" key="17">
    <source>
        <dbReference type="SAM" id="Phobius"/>
    </source>
</evidence>
<dbReference type="PANTHER" id="PTHR13462:SF10">
    <property type="entry name" value="CALCIUM UNIPORTER PROTEIN, MITOCHONDRIAL"/>
    <property type="match status" value="1"/>
</dbReference>
<evidence type="ECO:0000313" key="22">
    <source>
        <dbReference type="EMBL" id="KMY97938.1"/>
    </source>
</evidence>
<dbReference type="EMBL" id="CM002912">
    <property type="protein sequence ID" value="KMY97944.1"/>
    <property type="molecule type" value="Genomic_DNA"/>
</dbReference>
<keyword evidence="4" id="KW-0109">Calcium transport</keyword>
<keyword evidence="10" id="KW-0406">Ion transport</keyword>
<keyword evidence="5" id="KW-0107">Calcium channel</keyword>
<evidence type="ECO:0000313" key="19">
    <source>
        <dbReference type="EMBL" id="KMY97933.1"/>
    </source>
</evidence>
<dbReference type="EMBL" id="CM002912">
    <property type="protein sequence ID" value="KMY97935.1"/>
    <property type="molecule type" value="Genomic_DNA"/>
</dbReference>
<evidence type="ECO:0000256" key="11">
    <source>
        <dbReference type="ARBA" id="ARBA00023128"/>
    </source>
</evidence>
<dbReference type="GO" id="GO:0005262">
    <property type="term" value="F:calcium channel activity"/>
    <property type="evidence" value="ECO:0007669"/>
    <property type="project" value="UniProtKB-KW"/>
</dbReference>
<evidence type="ECO:0000256" key="2">
    <source>
        <dbReference type="ARBA" id="ARBA00005653"/>
    </source>
</evidence>
<evidence type="ECO:0000313" key="23">
    <source>
        <dbReference type="EMBL" id="KMY97939.1"/>
    </source>
</evidence>
<dbReference type="InterPro" id="IPR039055">
    <property type="entry name" value="MCU_fam"/>
</dbReference>
<evidence type="ECO:0000256" key="13">
    <source>
        <dbReference type="ARBA" id="ARBA00023303"/>
    </source>
</evidence>
<dbReference type="GO" id="GO:0036444">
    <property type="term" value="P:calcium import into the mitochondrion"/>
    <property type="evidence" value="ECO:0007669"/>
    <property type="project" value="UniProtKB-ARBA"/>
</dbReference>
<dbReference type="InterPro" id="IPR006769">
    <property type="entry name" value="MCU_C"/>
</dbReference>
<keyword evidence="3" id="KW-0813">Transport</keyword>
<evidence type="ECO:0000313" key="21">
    <source>
        <dbReference type="EMBL" id="KMY97936.1"/>
    </source>
</evidence>
<comment type="subcellular location">
    <subcellularLocation>
        <location evidence="1">Mitochondrion inner membrane</location>
        <topology evidence="1">Multi-pass membrane protein</topology>
    </subcellularLocation>
</comment>
<reference evidence="24" key="3">
    <citation type="submission" date="2015-04" db="EMBL/GenBank/DDBJ databases">
        <authorList>
            <consortium name="FlyBase"/>
        </authorList>
    </citation>
    <scope>NUCLEOTIDE SEQUENCE</scope>
    <source>
        <strain evidence="24">W501</strain>
    </source>
</reference>
<dbReference type="Proteomes" id="UP000035880">
    <property type="component" value="Chromosome 3L"/>
</dbReference>
<dbReference type="PROSITE" id="PS50800">
    <property type="entry name" value="SAP"/>
    <property type="match status" value="1"/>
</dbReference>
<dbReference type="Bgee" id="FBgn0185658">
    <property type="expression patterns" value="Expressed in male reproductive system and 3 other cell types or tissues"/>
</dbReference>
<keyword evidence="9 17" id="KW-1133">Transmembrane helix</keyword>
<gene>
    <name evidence="24" type="primary">Dsim\GD13962</name>
    <name evidence="24" type="ORF">Dsimw501_GD13962</name>
</gene>
<evidence type="ECO:0000256" key="14">
    <source>
        <dbReference type="ARBA" id="ARBA00036634"/>
    </source>
</evidence>
<dbReference type="SMART" id="SM00513">
    <property type="entry name" value="SAP"/>
    <property type="match status" value="1"/>
</dbReference>
<evidence type="ECO:0000256" key="5">
    <source>
        <dbReference type="ARBA" id="ARBA00022673"/>
    </source>
</evidence>
<dbReference type="EMBL" id="CM002912">
    <property type="protein sequence ID" value="KMY97938.1"/>
    <property type="molecule type" value="Genomic_DNA"/>
</dbReference>
<evidence type="ECO:0000256" key="8">
    <source>
        <dbReference type="ARBA" id="ARBA00022837"/>
    </source>
</evidence>
<keyword evidence="11" id="KW-0496">Mitochondrion</keyword>
<evidence type="ECO:0000256" key="12">
    <source>
        <dbReference type="ARBA" id="ARBA00023136"/>
    </source>
</evidence>
<evidence type="ECO:0000256" key="4">
    <source>
        <dbReference type="ARBA" id="ARBA00022568"/>
    </source>
</evidence>
<accession>A0A0J9RRL8</accession>
<dbReference type="GO" id="GO:1990246">
    <property type="term" value="C:uniplex complex"/>
    <property type="evidence" value="ECO:0007669"/>
    <property type="project" value="TreeGrafter"/>
</dbReference>
<dbReference type="OrthoDB" id="278338at2759"/>
<keyword evidence="7" id="KW-0999">Mitochondrion inner membrane</keyword>
<evidence type="ECO:0000256" key="3">
    <source>
        <dbReference type="ARBA" id="ARBA00022448"/>
    </source>
</evidence>
<evidence type="ECO:0000313" key="24">
    <source>
        <dbReference type="EMBL" id="KMY97944.1"/>
    </source>
</evidence>
<evidence type="ECO:0000256" key="1">
    <source>
        <dbReference type="ARBA" id="ARBA00004448"/>
    </source>
</evidence>
<evidence type="ECO:0000256" key="16">
    <source>
        <dbReference type="SAM" id="MobiDB-lite"/>
    </source>
</evidence>
<keyword evidence="13" id="KW-0407">Ion channel</keyword>
<dbReference type="InterPro" id="IPR036361">
    <property type="entry name" value="SAP_dom_sf"/>
</dbReference>
<comment type="catalytic activity">
    <reaction evidence="14">
        <text>Ca(2+)(in) = Ca(2+)(out)</text>
        <dbReference type="Rhea" id="RHEA:29671"/>
        <dbReference type="ChEBI" id="CHEBI:29108"/>
    </reaction>
</comment>
<sequence>MSRNRAAMVSAFRLFLRPATTTHRSLALRLAPGTTFALHLRPCHELQQHRSFASTTEDGETDKHKKPTTGGHSSSQHVDEHAGCEDKIREKKSKSNQCLVKYRKGDPGTEKGTNPCRAQEFKESNSVPVTLKKFRKLSQVTKRKKSDFYQVQSLKKRIKNRKRKKKLILNRKKMKKKTCNDITRLTLAELRTRLKALGLSAAGRKQVLVERLTRSTTCSATTLPRTTGSNLSPEVFIGELVNNSNTTSAPKNTVQQNEDIYVEYVNGMPHMTVRLPSRNELCQFALKPISHNVGDLLAMLRAEDRGIDRAAVINKHGVRIASSCTIESLLDDSFSIQINNRTLDVNPPKRDKVTLESMDKVGDVRKVIAQLYEAFNVGEYQLEKSNQLAKELETLRYELEPLEEKKLELSKKAARRTNFMTWMGLGLMSVQFGILARLTWWEYSWDIMEPVTYFVTYGTTMAMYAYYCVTKREYMMEDVKNREFSLSLYRNAKKVQFDVEHYNELKRKSAELEYNLRRINDPLNMQLPSHLVRTQENTPPTLTEEKAERK</sequence>
<dbReference type="EMBL" id="CM002912">
    <property type="protein sequence ID" value="KMY97939.1"/>
    <property type="molecule type" value="Genomic_DNA"/>
</dbReference>
<comment type="similarity">
    <text evidence="2">Belongs to the MCU (TC 1.A.77) family.</text>
</comment>
<feature type="transmembrane region" description="Helical" evidence="17">
    <location>
        <begin position="419"/>
        <end position="439"/>
    </location>
</feature>
<evidence type="ECO:0000256" key="6">
    <source>
        <dbReference type="ARBA" id="ARBA00022692"/>
    </source>
</evidence>
<reference evidence="24" key="1">
    <citation type="journal article" date="2013" name="Genome Res.">
        <title>A second-generation assembly of the Drosophila simulans genome provides new insights into patterns of lineage-specific divergence.</title>
        <authorList>
            <person name="Hu T.T."/>
            <person name="Eisen M.B."/>
            <person name="Thornton K.R."/>
            <person name="Andolfatto P."/>
        </authorList>
    </citation>
    <scope>NUCLEOTIDE SEQUENCE [LARGE SCALE GENOMIC DNA]</scope>
    <source>
        <strain evidence="24">W501</strain>
    </source>
</reference>
<dbReference type="EMBL" id="CM002912">
    <property type="protein sequence ID" value="KMY97933.1"/>
    <property type="molecule type" value="Genomic_DNA"/>
</dbReference>
<dbReference type="Gene3D" id="1.10.720.30">
    <property type="entry name" value="SAP domain"/>
    <property type="match status" value="1"/>
</dbReference>
<feature type="coiled-coil region" evidence="15">
    <location>
        <begin position="385"/>
        <end position="412"/>
    </location>
</feature>
<protein>
    <submittedName>
        <fullName evidence="19">Uncharacterized protein, isoform B</fullName>
    </submittedName>
    <submittedName>
        <fullName evidence="20">Uncharacterized protein, isoform D</fullName>
    </submittedName>
    <submittedName>
        <fullName evidence="21">Uncharacterized protein, isoform E</fullName>
    </submittedName>
    <submittedName>
        <fullName evidence="22">Uncharacterized protein, isoform G</fullName>
    </submittedName>
    <submittedName>
        <fullName evidence="23">Uncharacterized protein, isoform H</fullName>
    </submittedName>
    <submittedName>
        <fullName evidence="24">Uncharacterized protein, isoform M</fullName>
    </submittedName>
</protein>
<dbReference type="GO" id="GO:0051560">
    <property type="term" value="P:mitochondrial calcium ion homeostasis"/>
    <property type="evidence" value="ECO:0007669"/>
    <property type="project" value="InterPro"/>
</dbReference>
<dbReference type="AlphaFoldDB" id="A0A0J9RRL8"/>
<dbReference type="Pfam" id="PF02037">
    <property type="entry name" value="SAP"/>
    <property type="match status" value="1"/>
</dbReference>
<dbReference type="EMBL" id="CM002912">
    <property type="protein sequence ID" value="KMY97936.1"/>
    <property type="molecule type" value="Genomic_DNA"/>
</dbReference>
<proteinExistence type="inferred from homology"/>
<reference evidence="24" key="2">
    <citation type="submission" date="2014-06" db="EMBL/GenBank/DDBJ databases">
        <authorList>
            <person name="Hu T."/>
            <person name="Eisen M.B."/>
            <person name="Thornton K.R."/>
            <person name="Andolfatto P."/>
        </authorList>
    </citation>
    <scope>NUCLEOTIDE SEQUENCE</scope>
    <source>
        <strain evidence="24">W501</strain>
    </source>
</reference>
<dbReference type="GO" id="GO:0015292">
    <property type="term" value="F:uniporter activity"/>
    <property type="evidence" value="ECO:0007669"/>
    <property type="project" value="TreeGrafter"/>
</dbReference>
<dbReference type="SUPFAM" id="SSF68906">
    <property type="entry name" value="SAP domain"/>
    <property type="match status" value="1"/>
</dbReference>
<evidence type="ECO:0000256" key="10">
    <source>
        <dbReference type="ARBA" id="ARBA00023065"/>
    </source>
</evidence>
<dbReference type="PANTHER" id="PTHR13462">
    <property type="entry name" value="CALCIUM UNIPORTER PROTEIN, MITOCHONDRIAL"/>
    <property type="match status" value="1"/>
</dbReference>
<feature type="domain" description="SAP" evidence="18">
    <location>
        <begin position="182"/>
        <end position="216"/>
    </location>
</feature>
<name>A0A0J9RRL8_DROSI</name>
<dbReference type="KEGG" id="dsi:Dsimw501_GD13962"/>
<keyword evidence="12 17" id="KW-0472">Membrane</keyword>
<evidence type="ECO:0000259" key="18">
    <source>
        <dbReference type="PROSITE" id="PS50800"/>
    </source>
</evidence>